<comment type="caution">
    <text evidence="7">The sequence shown here is derived from an EMBL/GenBank/DDBJ whole genome shotgun (WGS) entry which is preliminary data.</text>
</comment>
<dbReference type="InterPro" id="IPR011009">
    <property type="entry name" value="Kinase-like_dom_sf"/>
</dbReference>
<dbReference type="Pfam" id="PF07714">
    <property type="entry name" value="PK_Tyr_Ser-Thr"/>
    <property type="match status" value="1"/>
</dbReference>
<proteinExistence type="predicted"/>
<evidence type="ECO:0000256" key="5">
    <source>
        <dbReference type="ARBA" id="ARBA00022840"/>
    </source>
</evidence>
<evidence type="ECO:0000256" key="2">
    <source>
        <dbReference type="ARBA" id="ARBA00022679"/>
    </source>
</evidence>
<evidence type="ECO:0000256" key="1">
    <source>
        <dbReference type="ARBA" id="ARBA00022527"/>
    </source>
</evidence>
<dbReference type="GO" id="GO:0009966">
    <property type="term" value="P:regulation of signal transduction"/>
    <property type="evidence" value="ECO:0007669"/>
    <property type="project" value="TreeGrafter"/>
</dbReference>
<dbReference type="PROSITE" id="PS50011">
    <property type="entry name" value="PROTEIN_KINASE_DOM"/>
    <property type="match status" value="1"/>
</dbReference>
<organism evidence="7 8">
    <name type="scientific">Caerostris extrusa</name>
    <name type="common">Bark spider</name>
    <name type="synonym">Caerostris bankana</name>
    <dbReference type="NCBI Taxonomy" id="172846"/>
    <lineage>
        <taxon>Eukaryota</taxon>
        <taxon>Metazoa</taxon>
        <taxon>Ecdysozoa</taxon>
        <taxon>Arthropoda</taxon>
        <taxon>Chelicerata</taxon>
        <taxon>Arachnida</taxon>
        <taxon>Araneae</taxon>
        <taxon>Araneomorphae</taxon>
        <taxon>Entelegynae</taxon>
        <taxon>Araneoidea</taxon>
        <taxon>Araneidae</taxon>
        <taxon>Caerostris</taxon>
    </lineage>
</organism>
<keyword evidence="4" id="KW-0418">Kinase</keyword>
<dbReference type="Gene3D" id="1.10.510.10">
    <property type="entry name" value="Transferase(Phosphotransferase) domain 1"/>
    <property type="match status" value="1"/>
</dbReference>
<dbReference type="EMBL" id="BPLR01012811">
    <property type="protein sequence ID" value="GIY56797.1"/>
    <property type="molecule type" value="Genomic_DNA"/>
</dbReference>
<evidence type="ECO:0000313" key="7">
    <source>
        <dbReference type="EMBL" id="GIY56797.1"/>
    </source>
</evidence>
<evidence type="ECO:0000256" key="4">
    <source>
        <dbReference type="ARBA" id="ARBA00022777"/>
    </source>
</evidence>
<dbReference type="InterPro" id="IPR000719">
    <property type="entry name" value="Prot_kinase_dom"/>
</dbReference>
<dbReference type="GO" id="GO:0005524">
    <property type="term" value="F:ATP binding"/>
    <property type="evidence" value="ECO:0007669"/>
    <property type="project" value="UniProtKB-KW"/>
</dbReference>
<accession>A0AAV4UG25</accession>
<keyword evidence="1" id="KW-0723">Serine/threonine-protein kinase</keyword>
<name>A0AAV4UG25_CAEEX</name>
<protein>
    <recommendedName>
        <fullName evidence="6">Protein kinase domain-containing protein</fullName>
    </recommendedName>
</protein>
<keyword evidence="2" id="KW-0808">Transferase</keyword>
<sequence length="90" mass="10248">MRGGVVSLSRVPWTLSCLDPTLDGYPSFTSIDVEDDEEDMFMVVDLLLGGDLRFHMQQSASNIEAERVLLYICEIALALDYLRSKRILHR</sequence>
<evidence type="ECO:0000256" key="3">
    <source>
        <dbReference type="ARBA" id="ARBA00022741"/>
    </source>
</evidence>
<dbReference type="PANTHER" id="PTHR24355">
    <property type="entry name" value="G PROTEIN-COUPLED RECEPTOR KINASE/RIBOSOMAL PROTEIN S6 KINASE"/>
    <property type="match status" value="1"/>
</dbReference>
<keyword evidence="5" id="KW-0067">ATP-binding</keyword>
<dbReference type="Proteomes" id="UP001054945">
    <property type="component" value="Unassembled WGS sequence"/>
</dbReference>
<dbReference type="AlphaFoldDB" id="A0AAV4UG25"/>
<dbReference type="GO" id="GO:0001664">
    <property type="term" value="F:G protein-coupled receptor binding"/>
    <property type="evidence" value="ECO:0007669"/>
    <property type="project" value="TreeGrafter"/>
</dbReference>
<dbReference type="GO" id="GO:0007186">
    <property type="term" value="P:G protein-coupled receptor signaling pathway"/>
    <property type="evidence" value="ECO:0007669"/>
    <property type="project" value="TreeGrafter"/>
</dbReference>
<evidence type="ECO:0000259" key="6">
    <source>
        <dbReference type="PROSITE" id="PS50011"/>
    </source>
</evidence>
<gene>
    <name evidence="7" type="primary">Stk32b</name>
    <name evidence="7" type="ORF">CEXT_491201</name>
</gene>
<dbReference type="InterPro" id="IPR001245">
    <property type="entry name" value="Ser-Thr/Tyr_kinase_cat_dom"/>
</dbReference>
<evidence type="ECO:0000313" key="8">
    <source>
        <dbReference type="Proteomes" id="UP001054945"/>
    </source>
</evidence>
<dbReference type="Gene3D" id="3.30.200.20">
    <property type="entry name" value="Phosphorylase Kinase, domain 1"/>
    <property type="match status" value="1"/>
</dbReference>
<keyword evidence="3" id="KW-0547">Nucleotide-binding</keyword>
<feature type="domain" description="Protein kinase" evidence="6">
    <location>
        <begin position="1"/>
        <end position="90"/>
    </location>
</feature>
<dbReference type="GO" id="GO:0004703">
    <property type="term" value="F:G protein-coupled receptor kinase activity"/>
    <property type="evidence" value="ECO:0007669"/>
    <property type="project" value="TreeGrafter"/>
</dbReference>
<dbReference type="SUPFAM" id="SSF56112">
    <property type="entry name" value="Protein kinase-like (PK-like)"/>
    <property type="match status" value="1"/>
</dbReference>
<keyword evidence="8" id="KW-1185">Reference proteome</keyword>
<reference evidence="7 8" key="1">
    <citation type="submission" date="2021-06" db="EMBL/GenBank/DDBJ databases">
        <title>Caerostris extrusa draft genome.</title>
        <authorList>
            <person name="Kono N."/>
            <person name="Arakawa K."/>
        </authorList>
    </citation>
    <scope>NUCLEOTIDE SEQUENCE [LARGE SCALE GENOMIC DNA]</scope>
</reference>
<dbReference type="PANTHER" id="PTHR24355:SF30">
    <property type="entry name" value="SERINE_THREONINE-PROTEIN KINASE 32B ISOFORM X1"/>
    <property type="match status" value="1"/>
</dbReference>